<evidence type="ECO:0008006" key="5">
    <source>
        <dbReference type="Google" id="ProtNLM"/>
    </source>
</evidence>
<dbReference type="PROSITE" id="PS00430">
    <property type="entry name" value="TONB_DEPENDENT_REC_1"/>
    <property type="match status" value="1"/>
</dbReference>
<evidence type="ECO:0000313" key="4">
    <source>
        <dbReference type="Proteomes" id="UP001501842"/>
    </source>
</evidence>
<proteinExistence type="predicted"/>
<gene>
    <name evidence="3" type="ORF">GCM10010439_61810</name>
</gene>
<sequence length="199" mass="19919">MKRKAPLILPFLLAGLAMTGTAHADGASAKGSQGQTLTVSSAKLKDGDTITVTGEGFDVTKGIYVALCRDTGPEELPSPCGGGADTSGTGGGSQWISSNPPPYGKELAIPYGEGGTFKVELAATQKVGDFDCAEVECVVASRADHTRSSDRSQDVRVPVEFGGSGGGRLLVIGGSAAAAVVVLGAGGLLLARRRGAATA</sequence>
<evidence type="ECO:0000256" key="1">
    <source>
        <dbReference type="SAM" id="Phobius"/>
    </source>
</evidence>
<dbReference type="SUPFAM" id="SSF49319">
    <property type="entry name" value="Actinoxanthin-like"/>
    <property type="match status" value="1"/>
</dbReference>
<feature type="chain" id="PRO_5046610816" description="Neocarzinostatin family protein" evidence="2">
    <location>
        <begin position="25"/>
        <end position="199"/>
    </location>
</feature>
<dbReference type="Gene3D" id="2.60.40.230">
    <property type="entry name" value="Neocarzinostatin-like"/>
    <property type="match status" value="1"/>
</dbReference>
<keyword evidence="4" id="KW-1185">Reference proteome</keyword>
<reference evidence="4" key="1">
    <citation type="journal article" date="2019" name="Int. J. Syst. Evol. Microbiol.">
        <title>The Global Catalogue of Microorganisms (GCM) 10K type strain sequencing project: providing services to taxonomists for standard genome sequencing and annotation.</title>
        <authorList>
            <consortium name="The Broad Institute Genomics Platform"/>
            <consortium name="The Broad Institute Genome Sequencing Center for Infectious Disease"/>
            <person name="Wu L."/>
            <person name="Ma J."/>
        </authorList>
    </citation>
    <scope>NUCLEOTIDE SEQUENCE [LARGE SCALE GENOMIC DNA]</scope>
    <source>
        <strain evidence="4">JCM 8201</strain>
    </source>
</reference>
<protein>
    <recommendedName>
        <fullName evidence="5">Neocarzinostatin family protein</fullName>
    </recommendedName>
</protein>
<keyword evidence="2" id="KW-0732">Signal</keyword>
<keyword evidence="1" id="KW-0472">Membrane</keyword>
<dbReference type="InterPro" id="IPR027273">
    <property type="entry name" value="Neocarzinostatin-like"/>
</dbReference>
<evidence type="ECO:0000256" key="2">
    <source>
        <dbReference type="SAM" id="SignalP"/>
    </source>
</evidence>
<dbReference type="Proteomes" id="UP001501842">
    <property type="component" value="Unassembled WGS sequence"/>
</dbReference>
<comment type="caution">
    <text evidence="3">The sequence shown here is derived from an EMBL/GenBank/DDBJ whole genome shotgun (WGS) entry which is preliminary data.</text>
</comment>
<evidence type="ECO:0000313" key="3">
    <source>
        <dbReference type="EMBL" id="GAA2735880.1"/>
    </source>
</evidence>
<keyword evidence="1" id="KW-1133">Transmembrane helix</keyword>
<dbReference type="EMBL" id="BAAATZ010000030">
    <property type="protein sequence ID" value="GAA2735880.1"/>
    <property type="molecule type" value="Genomic_DNA"/>
</dbReference>
<dbReference type="RefSeq" id="WP_344455772.1">
    <property type="nucleotide sequence ID" value="NZ_BAAATZ010000030.1"/>
</dbReference>
<name>A0ABP6H556_9ACTN</name>
<feature type="signal peptide" evidence="2">
    <location>
        <begin position="1"/>
        <end position="24"/>
    </location>
</feature>
<organism evidence="3 4">
    <name type="scientific">Actinocorallia aurantiaca</name>
    <dbReference type="NCBI Taxonomy" id="46204"/>
    <lineage>
        <taxon>Bacteria</taxon>
        <taxon>Bacillati</taxon>
        <taxon>Actinomycetota</taxon>
        <taxon>Actinomycetes</taxon>
        <taxon>Streptosporangiales</taxon>
        <taxon>Thermomonosporaceae</taxon>
        <taxon>Actinocorallia</taxon>
    </lineage>
</organism>
<accession>A0ABP6H556</accession>
<feature type="transmembrane region" description="Helical" evidence="1">
    <location>
        <begin position="169"/>
        <end position="191"/>
    </location>
</feature>
<keyword evidence="1" id="KW-0812">Transmembrane</keyword>
<dbReference type="InterPro" id="IPR010916">
    <property type="entry name" value="TonB_box_CS"/>
</dbReference>